<dbReference type="GO" id="GO:0000981">
    <property type="term" value="F:DNA-binding transcription factor activity, RNA polymerase II-specific"/>
    <property type="evidence" value="ECO:0007669"/>
    <property type="project" value="TreeGrafter"/>
</dbReference>
<evidence type="ECO:0000259" key="6">
    <source>
        <dbReference type="PROSITE" id="PS50888"/>
    </source>
</evidence>
<keyword evidence="4" id="KW-0539">Nucleus</keyword>
<dbReference type="InterPro" id="IPR056192">
    <property type="entry name" value="bHLH_NPAS4"/>
</dbReference>
<dbReference type="GO" id="GO:0046983">
    <property type="term" value="F:protein dimerization activity"/>
    <property type="evidence" value="ECO:0007669"/>
    <property type="project" value="InterPro"/>
</dbReference>
<evidence type="ECO:0000313" key="7">
    <source>
        <dbReference type="EMBL" id="KDR16885.1"/>
    </source>
</evidence>
<reference evidence="7 8" key="1">
    <citation type="journal article" date="2014" name="Nat. Commun.">
        <title>Molecular traces of alternative social organization in a termite genome.</title>
        <authorList>
            <person name="Terrapon N."/>
            <person name="Li C."/>
            <person name="Robertson H.M."/>
            <person name="Ji L."/>
            <person name="Meng X."/>
            <person name="Booth W."/>
            <person name="Chen Z."/>
            <person name="Childers C.P."/>
            <person name="Glastad K.M."/>
            <person name="Gokhale K."/>
            <person name="Gowin J."/>
            <person name="Gronenberg W."/>
            <person name="Hermansen R.A."/>
            <person name="Hu H."/>
            <person name="Hunt B.G."/>
            <person name="Huylmans A.K."/>
            <person name="Khalil S.M."/>
            <person name="Mitchell R.D."/>
            <person name="Munoz-Torres M.C."/>
            <person name="Mustard J.A."/>
            <person name="Pan H."/>
            <person name="Reese J.T."/>
            <person name="Scharf M.E."/>
            <person name="Sun F."/>
            <person name="Vogel H."/>
            <person name="Xiao J."/>
            <person name="Yang W."/>
            <person name="Yang Z."/>
            <person name="Yang Z."/>
            <person name="Zhou J."/>
            <person name="Zhu J."/>
            <person name="Brent C.S."/>
            <person name="Elsik C.G."/>
            <person name="Goodisman M.A."/>
            <person name="Liberles D.A."/>
            <person name="Roe R.M."/>
            <person name="Vargo E.L."/>
            <person name="Vilcinskas A."/>
            <person name="Wang J."/>
            <person name="Bornberg-Bauer E."/>
            <person name="Korb J."/>
            <person name="Zhang G."/>
            <person name="Liebig J."/>
        </authorList>
    </citation>
    <scope>NUCLEOTIDE SEQUENCE [LARGE SCALE GENOMIC DNA]</scope>
    <source>
        <tissue evidence="7">Whole organism</tissue>
    </source>
</reference>
<dbReference type="InParanoid" id="A0A067RAY2"/>
<feature type="domain" description="BHLH" evidence="6">
    <location>
        <begin position="368"/>
        <end position="421"/>
    </location>
</feature>
<dbReference type="CDD" id="cd19697">
    <property type="entry name" value="bHLH-PAS_NPAS4_PASD10"/>
    <property type="match status" value="1"/>
</dbReference>
<dbReference type="Pfam" id="PF23183">
    <property type="entry name" value="bHLH_NPAS4"/>
    <property type="match status" value="1"/>
</dbReference>
<feature type="compositionally biased region" description="Polar residues" evidence="5">
    <location>
        <begin position="122"/>
        <end position="138"/>
    </location>
</feature>
<dbReference type="GO" id="GO:0000977">
    <property type="term" value="F:RNA polymerase II transcription regulatory region sequence-specific DNA binding"/>
    <property type="evidence" value="ECO:0007669"/>
    <property type="project" value="TreeGrafter"/>
</dbReference>
<keyword evidence="8" id="KW-1185">Reference proteome</keyword>
<evidence type="ECO:0000256" key="2">
    <source>
        <dbReference type="ARBA" id="ARBA00023125"/>
    </source>
</evidence>
<keyword evidence="3" id="KW-0804">Transcription</keyword>
<dbReference type="InterPro" id="IPR011598">
    <property type="entry name" value="bHLH_dom"/>
</dbReference>
<dbReference type="AlphaFoldDB" id="A0A067RAY2"/>
<feature type="compositionally biased region" description="Basic and acidic residues" evidence="5">
    <location>
        <begin position="72"/>
        <end position="87"/>
    </location>
</feature>
<dbReference type="PANTHER" id="PTHR23043:SF39">
    <property type="entry name" value="DYSFUSION, ISOFORM D"/>
    <property type="match status" value="1"/>
</dbReference>
<evidence type="ECO:0000256" key="4">
    <source>
        <dbReference type="ARBA" id="ARBA00023242"/>
    </source>
</evidence>
<dbReference type="Proteomes" id="UP000027135">
    <property type="component" value="Unassembled WGS sequence"/>
</dbReference>
<protein>
    <submittedName>
        <fullName evidence="7">Neuronal PAS domain-containing protein 4</fullName>
    </submittedName>
</protein>
<dbReference type="PROSITE" id="PS50888">
    <property type="entry name" value="BHLH"/>
    <property type="match status" value="1"/>
</dbReference>
<evidence type="ECO:0000256" key="1">
    <source>
        <dbReference type="ARBA" id="ARBA00023015"/>
    </source>
</evidence>
<evidence type="ECO:0000256" key="5">
    <source>
        <dbReference type="SAM" id="MobiDB-lite"/>
    </source>
</evidence>
<dbReference type="GO" id="GO:0010557">
    <property type="term" value="P:positive regulation of macromolecule biosynthetic process"/>
    <property type="evidence" value="ECO:0007669"/>
    <property type="project" value="UniProtKB-ARBA"/>
</dbReference>
<dbReference type="EMBL" id="KK852771">
    <property type="protein sequence ID" value="KDR16885.1"/>
    <property type="molecule type" value="Genomic_DNA"/>
</dbReference>
<feature type="compositionally biased region" description="Basic and acidic residues" evidence="5">
    <location>
        <begin position="106"/>
        <end position="120"/>
    </location>
</feature>
<feature type="region of interest" description="Disordered" evidence="5">
    <location>
        <begin position="69"/>
        <end position="158"/>
    </location>
</feature>
<keyword evidence="1" id="KW-0805">Transcription regulation</keyword>
<feature type="compositionally biased region" description="Basic and acidic residues" evidence="5">
    <location>
        <begin position="139"/>
        <end position="153"/>
    </location>
</feature>
<evidence type="ECO:0000313" key="8">
    <source>
        <dbReference type="Proteomes" id="UP000027135"/>
    </source>
</evidence>
<proteinExistence type="predicted"/>
<organism evidence="7 8">
    <name type="scientific">Zootermopsis nevadensis</name>
    <name type="common">Dampwood termite</name>
    <dbReference type="NCBI Taxonomy" id="136037"/>
    <lineage>
        <taxon>Eukaryota</taxon>
        <taxon>Metazoa</taxon>
        <taxon>Ecdysozoa</taxon>
        <taxon>Arthropoda</taxon>
        <taxon>Hexapoda</taxon>
        <taxon>Insecta</taxon>
        <taxon>Pterygota</taxon>
        <taxon>Neoptera</taxon>
        <taxon>Polyneoptera</taxon>
        <taxon>Dictyoptera</taxon>
        <taxon>Blattodea</taxon>
        <taxon>Blattoidea</taxon>
        <taxon>Termitoidae</taxon>
        <taxon>Termopsidae</taxon>
        <taxon>Zootermopsis</taxon>
    </lineage>
</organism>
<evidence type="ECO:0000256" key="3">
    <source>
        <dbReference type="ARBA" id="ARBA00023163"/>
    </source>
</evidence>
<accession>A0A067RAY2</accession>
<name>A0A067RAY2_ZOONE</name>
<feature type="compositionally biased region" description="Polar residues" evidence="5">
    <location>
        <begin position="90"/>
        <end position="105"/>
    </location>
</feature>
<dbReference type="STRING" id="136037.A0A067RAY2"/>
<sequence>MNERGINTPIVGTNLCVPRPLKLKGKVIKGVADKISLVFALSLTVKSCGTALSKSCGCSVASVFKVSALNQKSEDSRSSPEMNRPDDGGSMTSETLVNIDQTTQRKNPEDRNLHTHRPDDGSSMTSETLVNIDQTTQRKNPEDRNLHTHRPDDGGMENTIASNVINAVMIIVEKEFAAQSCRSHIQHGYIGYLLQRKKITKLCARMYLQPWNCYHLAIKGFQADEEVESLSLGMVSHTQKFSLITHTYANTSLQESFQMKRIDEHLFVILLGGVGLMIRRMFLMSYAERKTKPGSLSQYIARGSSSPVTHHSQKKTPDQDATCTKAKILEPVLLRDKNVTPNYKFPNELTKRASPPSVYTLPGVLLFDASKSTKGASKLRRDLINAEIANLRDLLPLPPSTRQRLSQLQLMALVCVYVRKANYFQQAKTKLCSETPTQSEDNQLSTDNFLHLSYKVGLTGERWSHLRAGVLSNGGNSPHFNGALLEGYGVARFEMGRDISSRTAVLCGSVILAKAFAEELSRRC</sequence>
<dbReference type="PANTHER" id="PTHR23043">
    <property type="entry name" value="HYPOXIA-INDUCIBLE FACTOR 1 ALPHA"/>
    <property type="match status" value="1"/>
</dbReference>
<keyword evidence="2" id="KW-0238">DNA-binding</keyword>
<gene>
    <name evidence="7" type="ORF">L798_08628</name>
</gene>
<dbReference type="eggNOG" id="ENOG502S9VE">
    <property type="taxonomic scope" value="Eukaryota"/>
</dbReference>